<feature type="transmembrane region" description="Helical" evidence="14">
    <location>
        <begin position="301"/>
        <end position="323"/>
    </location>
</feature>
<evidence type="ECO:0000256" key="13">
    <source>
        <dbReference type="ARBA" id="ARBA00023136"/>
    </source>
</evidence>
<dbReference type="Pfam" id="PF19312">
    <property type="entry name" value="NtrY_N"/>
    <property type="match status" value="1"/>
</dbReference>
<dbReference type="GO" id="GO:0000155">
    <property type="term" value="F:phosphorelay sensor kinase activity"/>
    <property type="evidence" value="ECO:0007669"/>
    <property type="project" value="InterPro"/>
</dbReference>
<dbReference type="SUPFAM" id="SSF55785">
    <property type="entry name" value="PYP-like sensor domain (PAS domain)"/>
    <property type="match status" value="1"/>
</dbReference>
<dbReference type="SMART" id="SM00387">
    <property type="entry name" value="HATPase_c"/>
    <property type="match status" value="1"/>
</dbReference>
<keyword evidence="8" id="KW-0547">Nucleotide-binding</keyword>
<dbReference type="PRINTS" id="PR00344">
    <property type="entry name" value="BCTRLSENSOR"/>
</dbReference>
<keyword evidence="6 18" id="KW-0808">Transferase</keyword>
<dbReference type="InterPro" id="IPR017232">
    <property type="entry name" value="NtrY"/>
</dbReference>
<dbReference type="SUPFAM" id="SSF47384">
    <property type="entry name" value="Homodimeric domain of signal transducing histidine kinase"/>
    <property type="match status" value="1"/>
</dbReference>
<evidence type="ECO:0000313" key="18">
    <source>
        <dbReference type="EMBL" id="VAW02548.1"/>
    </source>
</evidence>
<evidence type="ECO:0000256" key="11">
    <source>
        <dbReference type="ARBA" id="ARBA00022989"/>
    </source>
</evidence>
<dbReference type="PIRSF" id="PIRSF037532">
    <property type="entry name" value="STHK_NtrY"/>
    <property type="match status" value="1"/>
</dbReference>
<dbReference type="InterPro" id="IPR003661">
    <property type="entry name" value="HisK_dim/P_dom"/>
</dbReference>
<dbReference type="InterPro" id="IPR005467">
    <property type="entry name" value="His_kinase_dom"/>
</dbReference>
<reference evidence="18" key="1">
    <citation type="submission" date="2018-06" db="EMBL/GenBank/DDBJ databases">
        <authorList>
            <person name="Zhirakovskaya E."/>
        </authorList>
    </citation>
    <scope>NUCLEOTIDE SEQUENCE</scope>
</reference>
<keyword evidence="11 14" id="KW-1133">Transmembrane helix</keyword>
<dbReference type="CDD" id="cd00130">
    <property type="entry name" value="PAS"/>
    <property type="match status" value="1"/>
</dbReference>
<dbReference type="PANTHER" id="PTHR43065:SF10">
    <property type="entry name" value="PEROXIDE STRESS-ACTIVATED HISTIDINE KINASE MAK3"/>
    <property type="match status" value="1"/>
</dbReference>
<keyword evidence="4" id="KW-1003">Cell membrane</keyword>
<dbReference type="CDD" id="cd00082">
    <property type="entry name" value="HisKA"/>
    <property type="match status" value="1"/>
</dbReference>
<evidence type="ECO:0000256" key="12">
    <source>
        <dbReference type="ARBA" id="ARBA00023012"/>
    </source>
</evidence>
<dbReference type="InterPro" id="IPR003660">
    <property type="entry name" value="HAMP_dom"/>
</dbReference>
<dbReference type="EMBL" id="UOEE01000342">
    <property type="protein sequence ID" value="VAW02548.1"/>
    <property type="molecule type" value="Genomic_DNA"/>
</dbReference>
<dbReference type="SMART" id="SM00388">
    <property type="entry name" value="HisKA"/>
    <property type="match status" value="1"/>
</dbReference>
<dbReference type="Gene3D" id="3.30.450.20">
    <property type="entry name" value="PAS domain"/>
    <property type="match status" value="1"/>
</dbReference>
<keyword evidence="5" id="KW-0597">Phosphoprotein</keyword>
<dbReference type="SUPFAM" id="SSF158472">
    <property type="entry name" value="HAMP domain-like"/>
    <property type="match status" value="1"/>
</dbReference>
<dbReference type="Gene3D" id="3.30.565.10">
    <property type="entry name" value="Histidine kinase-like ATPase, C-terminal domain"/>
    <property type="match status" value="1"/>
</dbReference>
<keyword evidence="10" id="KW-0067">ATP-binding</keyword>
<dbReference type="InterPro" id="IPR045671">
    <property type="entry name" value="NtrY-like_N"/>
</dbReference>
<dbReference type="PROSITE" id="PS50112">
    <property type="entry name" value="PAS"/>
    <property type="match status" value="1"/>
</dbReference>
<evidence type="ECO:0000256" key="10">
    <source>
        <dbReference type="ARBA" id="ARBA00022840"/>
    </source>
</evidence>
<dbReference type="InterPro" id="IPR013767">
    <property type="entry name" value="PAS_fold"/>
</dbReference>
<dbReference type="Pfam" id="PF02518">
    <property type="entry name" value="HATPase_c"/>
    <property type="match status" value="1"/>
</dbReference>
<dbReference type="InterPro" id="IPR036890">
    <property type="entry name" value="HATPase_C_sf"/>
</dbReference>
<dbReference type="SUPFAM" id="SSF55874">
    <property type="entry name" value="ATPase domain of HSP90 chaperone/DNA topoisomerase II/histidine kinase"/>
    <property type="match status" value="1"/>
</dbReference>
<dbReference type="AlphaFoldDB" id="A0A3B0SBP0"/>
<dbReference type="SMART" id="SM00304">
    <property type="entry name" value="HAMP"/>
    <property type="match status" value="1"/>
</dbReference>
<dbReference type="GO" id="GO:0005524">
    <property type="term" value="F:ATP binding"/>
    <property type="evidence" value="ECO:0007669"/>
    <property type="project" value="UniProtKB-KW"/>
</dbReference>
<evidence type="ECO:0000256" key="2">
    <source>
        <dbReference type="ARBA" id="ARBA00004651"/>
    </source>
</evidence>
<dbReference type="Pfam" id="PF00672">
    <property type="entry name" value="HAMP"/>
    <property type="match status" value="1"/>
</dbReference>
<evidence type="ECO:0000259" key="17">
    <source>
        <dbReference type="PROSITE" id="PS50885"/>
    </source>
</evidence>
<dbReference type="PROSITE" id="PS50885">
    <property type="entry name" value="HAMP"/>
    <property type="match status" value="1"/>
</dbReference>
<evidence type="ECO:0000256" key="7">
    <source>
        <dbReference type="ARBA" id="ARBA00022692"/>
    </source>
</evidence>
<evidence type="ECO:0000256" key="4">
    <source>
        <dbReference type="ARBA" id="ARBA00022475"/>
    </source>
</evidence>
<evidence type="ECO:0000256" key="14">
    <source>
        <dbReference type="SAM" id="Phobius"/>
    </source>
</evidence>
<evidence type="ECO:0000256" key="6">
    <source>
        <dbReference type="ARBA" id="ARBA00022679"/>
    </source>
</evidence>
<evidence type="ECO:0000259" key="15">
    <source>
        <dbReference type="PROSITE" id="PS50109"/>
    </source>
</evidence>
<sequence>MSIAATSGPVAERFSRPLNLLTSAVFGALYALTITVTILSAYFALSGAGKLGPASQLLYFILLANLALILGLAGYLAIRLFRLMRPVSSEEFAPRLHVRFAMLFSGAAVLPAIVVGIFFAVVYSQGIESWFSPVVQTAVDKAATVAEAAFVAERDEVVSEIRPMAIDLNKPQAVSYFKDGPIVFSNYLQLQAQRRFFSAAYIIDGSGTILSAAELDGAPVFAAPTTEALEAAVAGSINLHFENEKNLIRGLYRLRAYDDAYLYVARYATSGALLNLYEAQQARNAYSEANSQRGRLTRSFALVYAESALLVLIGAIWVGLAAANQVVFPIGRLARAAHRVRDGDLSVRIPAGSENDELASLGRDFNEMTSRLETQRTDLIAARDDSERRRNFTETVLSGVSAGVFGVDGAFQITLANRSACELLRLDMDNVIGKNILEVAPFFDGLLQEIPGSKQNQIAGFIEFSEHEQNLMLNVHITPESGADRSGYVITFDDMSKLVSDQRSAAWREVARRIAHEIRNPLTPIQLSAERLRRKYRDEITTSPNIFDRCIDTIVRQVGDIGRMVDEFSSFARMPEPKIESVELWKLAEDTMYGQQVAFPDVKFVGRQPDEAVWVDCDARLSAQAILNILKNAAESASSLYKQENEPGAVVEIQLQQDAQFAWIDVVDNGPGWPKNNRQRLVEPYFTTRQKGTGLGLAIVKRILEDHKGQLELLDRKDGQSGAVVRLSFPLSKQKNEVKES</sequence>
<dbReference type="InterPro" id="IPR004358">
    <property type="entry name" value="Sig_transdc_His_kin-like_C"/>
</dbReference>
<dbReference type="Pfam" id="PF00512">
    <property type="entry name" value="HisKA"/>
    <property type="match status" value="1"/>
</dbReference>
<proteinExistence type="predicted"/>
<comment type="catalytic activity">
    <reaction evidence="1">
        <text>ATP + protein L-histidine = ADP + protein N-phospho-L-histidine.</text>
        <dbReference type="EC" id="2.7.13.3"/>
    </reaction>
</comment>
<comment type="subcellular location">
    <subcellularLocation>
        <location evidence="2">Cell membrane</location>
        <topology evidence="2">Multi-pass membrane protein</topology>
    </subcellularLocation>
</comment>
<dbReference type="EC" id="2.7.13.3" evidence="3"/>
<dbReference type="GO" id="GO:0005886">
    <property type="term" value="C:plasma membrane"/>
    <property type="evidence" value="ECO:0007669"/>
    <property type="project" value="UniProtKB-SubCell"/>
</dbReference>
<feature type="transmembrane region" description="Helical" evidence="14">
    <location>
        <begin position="98"/>
        <end position="123"/>
    </location>
</feature>
<evidence type="ECO:0000256" key="9">
    <source>
        <dbReference type="ARBA" id="ARBA00022777"/>
    </source>
</evidence>
<dbReference type="PROSITE" id="PS50109">
    <property type="entry name" value="HIS_KIN"/>
    <property type="match status" value="1"/>
</dbReference>
<dbReference type="Gene3D" id="6.10.340.10">
    <property type="match status" value="1"/>
</dbReference>
<feature type="domain" description="PAS" evidence="16">
    <location>
        <begin position="389"/>
        <end position="437"/>
    </location>
</feature>
<feature type="domain" description="HAMP" evidence="17">
    <location>
        <begin position="324"/>
        <end position="377"/>
    </location>
</feature>
<keyword evidence="7 14" id="KW-0812">Transmembrane</keyword>
<keyword evidence="9" id="KW-0418">Kinase</keyword>
<feature type="transmembrane region" description="Helical" evidence="14">
    <location>
        <begin position="20"/>
        <end position="45"/>
    </location>
</feature>
<dbReference type="GO" id="GO:0006355">
    <property type="term" value="P:regulation of DNA-templated transcription"/>
    <property type="evidence" value="ECO:0007669"/>
    <property type="project" value="InterPro"/>
</dbReference>
<evidence type="ECO:0000259" key="16">
    <source>
        <dbReference type="PROSITE" id="PS50112"/>
    </source>
</evidence>
<gene>
    <name evidence="18" type="ORF">MNBD_ALPHA06-1637</name>
</gene>
<dbReference type="Gene3D" id="1.10.287.130">
    <property type="match status" value="1"/>
</dbReference>
<protein>
    <recommendedName>
        <fullName evidence="3">histidine kinase</fullName>
        <ecNumber evidence="3">2.7.13.3</ecNumber>
    </recommendedName>
</protein>
<evidence type="ECO:0000256" key="8">
    <source>
        <dbReference type="ARBA" id="ARBA00022741"/>
    </source>
</evidence>
<evidence type="ECO:0000256" key="1">
    <source>
        <dbReference type="ARBA" id="ARBA00000085"/>
    </source>
</evidence>
<organism evidence="18">
    <name type="scientific">hydrothermal vent metagenome</name>
    <dbReference type="NCBI Taxonomy" id="652676"/>
    <lineage>
        <taxon>unclassified sequences</taxon>
        <taxon>metagenomes</taxon>
        <taxon>ecological metagenomes</taxon>
    </lineage>
</organism>
<name>A0A3B0SBP0_9ZZZZ</name>
<dbReference type="CDD" id="cd06225">
    <property type="entry name" value="HAMP"/>
    <property type="match status" value="1"/>
</dbReference>
<dbReference type="SMART" id="SM00091">
    <property type="entry name" value="PAS"/>
    <property type="match status" value="1"/>
</dbReference>
<dbReference type="InterPro" id="IPR035965">
    <property type="entry name" value="PAS-like_dom_sf"/>
</dbReference>
<evidence type="ECO:0000256" key="3">
    <source>
        <dbReference type="ARBA" id="ARBA00012438"/>
    </source>
</evidence>
<feature type="transmembrane region" description="Helical" evidence="14">
    <location>
        <begin position="57"/>
        <end position="78"/>
    </location>
</feature>
<dbReference type="InterPro" id="IPR036097">
    <property type="entry name" value="HisK_dim/P_sf"/>
</dbReference>
<dbReference type="InterPro" id="IPR000014">
    <property type="entry name" value="PAS"/>
</dbReference>
<dbReference type="PANTHER" id="PTHR43065">
    <property type="entry name" value="SENSOR HISTIDINE KINASE"/>
    <property type="match status" value="1"/>
</dbReference>
<dbReference type="InterPro" id="IPR003594">
    <property type="entry name" value="HATPase_dom"/>
</dbReference>
<keyword evidence="13 14" id="KW-0472">Membrane</keyword>
<dbReference type="Pfam" id="PF00989">
    <property type="entry name" value="PAS"/>
    <property type="match status" value="1"/>
</dbReference>
<accession>A0A3B0SBP0</accession>
<feature type="domain" description="Histidine kinase" evidence="15">
    <location>
        <begin position="513"/>
        <end position="733"/>
    </location>
</feature>
<keyword evidence="12" id="KW-0902">Two-component regulatory system</keyword>
<evidence type="ECO:0000256" key="5">
    <source>
        <dbReference type="ARBA" id="ARBA00022553"/>
    </source>
</evidence>